<evidence type="ECO:0000259" key="1">
    <source>
        <dbReference type="Pfam" id="PF20167"/>
    </source>
</evidence>
<dbReference type="Pfam" id="PF20167">
    <property type="entry name" value="Transposase_32"/>
    <property type="match status" value="1"/>
</dbReference>
<dbReference type="EMBL" id="JBFOLK010000009">
    <property type="protein sequence ID" value="KAL2485011.1"/>
    <property type="molecule type" value="Genomic_DNA"/>
</dbReference>
<keyword evidence="3" id="KW-1185">Reference proteome</keyword>
<evidence type="ECO:0000313" key="2">
    <source>
        <dbReference type="EMBL" id="KAL2485011.1"/>
    </source>
</evidence>
<feature type="domain" description="Putative plant transposon protein" evidence="1">
    <location>
        <begin position="44"/>
        <end position="185"/>
    </location>
</feature>
<gene>
    <name evidence="2" type="ORF">Adt_29767</name>
</gene>
<accession>A0ABD1RA78</accession>
<sequence>MAPKRKGRATAPTIGGVSGKFIKERRIDFGEIKDTMFAKLFVQYGWKRYVEELPSGNPKLVQDFCNNFNADIDNEESPRAHHTKDVIGFLLGHSATDESGPFHNGALCEMAWYMHHFVAANVEPTSNITTINIQRARLLYTIWVRKIDLGHHIYELIRTHGIEKSFSKRLIFSCLITAICKNKGIRSLPQ</sequence>
<evidence type="ECO:0000313" key="3">
    <source>
        <dbReference type="Proteomes" id="UP001604336"/>
    </source>
</evidence>
<dbReference type="AlphaFoldDB" id="A0ABD1RA78"/>
<dbReference type="Proteomes" id="UP001604336">
    <property type="component" value="Unassembled WGS sequence"/>
</dbReference>
<proteinExistence type="predicted"/>
<organism evidence="2 3">
    <name type="scientific">Abeliophyllum distichum</name>
    <dbReference type="NCBI Taxonomy" id="126358"/>
    <lineage>
        <taxon>Eukaryota</taxon>
        <taxon>Viridiplantae</taxon>
        <taxon>Streptophyta</taxon>
        <taxon>Embryophyta</taxon>
        <taxon>Tracheophyta</taxon>
        <taxon>Spermatophyta</taxon>
        <taxon>Magnoliopsida</taxon>
        <taxon>eudicotyledons</taxon>
        <taxon>Gunneridae</taxon>
        <taxon>Pentapetalae</taxon>
        <taxon>asterids</taxon>
        <taxon>lamiids</taxon>
        <taxon>Lamiales</taxon>
        <taxon>Oleaceae</taxon>
        <taxon>Forsythieae</taxon>
        <taxon>Abeliophyllum</taxon>
    </lineage>
</organism>
<name>A0ABD1RA78_9LAMI</name>
<reference evidence="3" key="1">
    <citation type="submission" date="2024-07" db="EMBL/GenBank/DDBJ databases">
        <title>Two chromosome-level genome assemblies of Korean endemic species Abeliophyllum distichum and Forsythia ovata (Oleaceae).</title>
        <authorList>
            <person name="Jang H."/>
        </authorList>
    </citation>
    <scope>NUCLEOTIDE SEQUENCE [LARGE SCALE GENOMIC DNA]</scope>
</reference>
<comment type="caution">
    <text evidence="2">The sequence shown here is derived from an EMBL/GenBank/DDBJ whole genome shotgun (WGS) entry which is preliminary data.</text>
</comment>
<protein>
    <recommendedName>
        <fullName evidence="1">Putative plant transposon protein domain-containing protein</fullName>
    </recommendedName>
</protein>
<dbReference type="InterPro" id="IPR046796">
    <property type="entry name" value="Transposase_32_dom"/>
</dbReference>